<dbReference type="AlphaFoldDB" id="A0A9P2W235"/>
<evidence type="ECO:0000256" key="2">
    <source>
        <dbReference type="ARBA" id="ARBA00022649"/>
    </source>
</evidence>
<evidence type="ECO:0000313" key="4">
    <source>
        <dbReference type="Proteomes" id="UP000002648"/>
    </source>
</evidence>
<dbReference type="GO" id="GO:0044010">
    <property type="term" value="P:single-species biofilm formation"/>
    <property type="evidence" value="ECO:0007669"/>
    <property type="project" value="InterPro"/>
</dbReference>
<keyword evidence="2" id="KW-1277">Toxin-antitoxin system</keyword>
<evidence type="ECO:0000313" key="3">
    <source>
        <dbReference type="EMBL" id="EJF92297.1"/>
    </source>
</evidence>
<dbReference type="InterPro" id="IPR013321">
    <property type="entry name" value="Arc_rbn_hlx_hlx"/>
</dbReference>
<dbReference type="Pfam" id="PF04221">
    <property type="entry name" value="RelB"/>
    <property type="match status" value="1"/>
</dbReference>
<reference evidence="3 4" key="1">
    <citation type="submission" date="2012-03" db="EMBL/GenBank/DDBJ databases">
        <title>The Genome Sequence of Bartonella taylorii 8TBB.</title>
        <authorList>
            <consortium name="The Broad Institute Genome Sequencing Platform"/>
            <consortium name="The Broad Institute Genome Sequencing Center for Infectious Disease"/>
            <person name="Feldgarden M."/>
            <person name="Kirby J."/>
            <person name="Kosoy M."/>
            <person name="Birtles R."/>
            <person name="Probert W.S."/>
            <person name="Chiaraviglio L."/>
            <person name="Young S.K."/>
            <person name="Zeng Q."/>
            <person name="Gargeya S."/>
            <person name="Fitzgerald M."/>
            <person name="Haas B."/>
            <person name="Abouelleil A."/>
            <person name="Alvarado L."/>
            <person name="Arachchi H.M."/>
            <person name="Berlin A."/>
            <person name="Chapman S.B."/>
            <person name="Gearin G."/>
            <person name="Goldberg J."/>
            <person name="Griggs A."/>
            <person name="Gujja S."/>
            <person name="Hansen M."/>
            <person name="Heiman D."/>
            <person name="Howarth C."/>
            <person name="Larimer J."/>
            <person name="Lui A."/>
            <person name="MacDonald P.J.P."/>
            <person name="McCowen C."/>
            <person name="Montmayeur A."/>
            <person name="Murphy C."/>
            <person name="Neiman D."/>
            <person name="Pearson M."/>
            <person name="Priest M."/>
            <person name="Roberts A."/>
            <person name="Saif S."/>
            <person name="Shea T."/>
            <person name="Sisk P."/>
            <person name="Stolte C."/>
            <person name="Sykes S."/>
            <person name="Wortman J."/>
            <person name="Nusbaum C."/>
            <person name="Birren B."/>
        </authorList>
    </citation>
    <scope>NUCLEOTIDE SEQUENCE [LARGE SCALE GENOMIC DNA]</scope>
    <source>
        <strain evidence="3 4">8TBB</strain>
    </source>
</reference>
<dbReference type="RefSeq" id="WP_004861407.1">
    <property type="nucleotide sequence ID" value="NZ_JH725055.1"/>
</dbReference>
<sequence length="90" mass="10239">MSVSVDSKDVVRARIDKNLKKEAHEILATLGLTVSDFIRIALTKVVNERGLPFDMYVPNAETLETFEKTNRSGDVFYAEDMDDLFKKLDI</sequence>
<evidence type="ECO:0000256" key="1">
    <source>
        <dbReference type="ARBA" id="ARBA00010562"/>
    </source>
</evidence>
<comment type="similarity">
    <text evidence="1">Belongs to the RelB/DinJ antitoxin family.</text>
</comment>
<dbReference type="Gene3D" id="1.10.1220.10">
    <property type="entry name" value="Met repressor-like"/>
    <property type="match status" value="1"/>
</dbReference>
<proteinExistence type="inferred from homology"/>
<dbReference type="OrthoDB" id="9799097at2"/>
<accession>A0A9P2W235</accession>
<dbReference type="EMBL" id="AIMD01000055">
    <property type="protein sequence ID" value="EJF92297.1"/>
    <property type="molecule type" value="Genomic_DNA"/>
</dbReference>
<dbReference type="GO" id="GO:0015643">
    <property type="term" value="F:toxic substance binding"/>
    <property type="evidence" value="ECO:0007669"/>
    <property type="project" value="InterPro"/>
</dbReference>
<name>A0A9P2W235_BARTA</name>
<dbReference type="InterPro" id="IPR026262">
    <property type="entry name" value="DinJ"/>
</dbReference>
<dbReference type="NCBIfam" id="TIGR02384">
    <property type="entry name" value="RelB_DinJ"/>
    <property type="match status" value="1"/>
</dbReference>
<dbReference type="GO" id="GO:0006351">
    <property type="term" value="P:DNA-templated transcription"/>
    <property type="evidence" value="ECO:0007669"/>
    <property type="project" value="TreeGrafter"/>
</dbReference>
<comment type="caution">
    <text evidence="3">The sequence shown here is derived from an EMBL/GenBank/DDBJ whole genome shotgun (WGS) entry which is preliminary data.</text>
</comment>
<dbReference type="Proteomes" id="UP000002648">
    <property type="component" value="Unassembled WGS sequence"/>
</dbReference>
<dbReference type="PANTHER" id="PTHR38781:SF1">
    <property type="entry name" value="ANTITOXIN DINJ-RELATED"/>
    <property type="match status" value="1"/>
</dbReference>
<dbReference type="GO" id="GO:0006355">
    <property type="term" value="P:regulation of DNA-templated transcription"/>
    <property type="evidence" value="ECO:0007669"/>
    <property type="project" value="InterPro"/>
</dbReference>
<protein>
    <submittedName>
        <fullName evidence="3">RelB/DinJ family addiction module antitoxin</fullName>
    </submittedName>
</protein>
<dbReference type="GO" id="GO:0000987">
    <property type="term" value="F:cis-regulatory region sequence-specific DNA binding"/>
    <property type="evidence" value="ECO:0007669"/>
    <property type="project" value="InterPro"/>
</dbReference>
<organism evidence="3 4">
    <name type="scientific">Bartonella taylorii 8TBB</name>
    <dbReference type="NCBI Taxonomy" id="1094560"/>
    <lineage>
        <taxon>Bacteria</taxon>
        <taxon>Pseudomonadati</taxon>
        <taxon>Pseudomonadota</taxon>
        <taxon>Alphaproteobacteria</taxon>
        <taxon>Hyphomicrobiales</taxon>
        <taxon>Bartonellaceae</taxon>
        <taxon>Bartonella</taxon>
    </lineage>
</organism>
<dbReference type="InterPro" id="IPR007337">
    <property type="entry name" value="RelB/DinJ"/>
</dbReference>
<keyword evidence="4" id="KW-1185">Reference proteome</keyword>
<gene>
    <name evidence="3" type="ORF">ME9_01699</name>
</gene>
<dbReference type="PIRSF" id="PIRSF003108">
    <property type="entry name" value="DinJ"/>
    <property type="match status" value="1"/>
</dbReference>
<dbReference type="PANTHER" id="PTHR38781">
    <property type="entry name" value="ANTITOXIN DINJ-RELATED"/>
    <property type="match status" value="1"/>
</dbReference>